<feature type="transmembrane region" description="Helical" evidence="1">
    <location>
        <begin position="252"/>
        <end position="274"/>
    </location>
</feature>
<dbReference type="GO" id="GO:0008237">
    <property type="term" value="F:metallopeptidase activity"/>
    <property type="evidence" value="ECO:0007669"/>
    <property type="project" value="UniProtKB-KW"/>
</dbReference>
<feature type="transmembrane region" description="Helical" evidence="1">
    <location>
        <begin position="150"/>
        <end position="171"/>
    </location>
</feature>
<dbReference type="InterPro" id="IPR026898">
    <property type="entry name" value="PrsW"/>
</dbReference>
<feature type="transmembrane region" description="Helical" evidence="1">
    <location>
        <begin position="81"/>
        <end position="101"/>
    </location>
</feature>
<dbReference type="RefSeq" id="WP_006371102.1">
    <property type="nucleotide sequence ID" value="NZ_JAAXPC010000001.1"/>
</dbReference>
<dbReference type="EMBL" id="JAAXPC010000001">
    <property type="protein sequence ID" value="NKY00397.1"/>
    <property type="molecule type" value="Genomic_DNA"/>
</dbReference>
<accession>A0A846WHE8</accession>
<feature type="transmembrane region" description="Helical" evidence="1">
    <location>
        <begin position="113"/>
        <end position="138"/>
    </location>
</feature>
<gene>
    <name evidence="2" type="ORF">HGA05_02210</name>
</gene>
<feature type="transmembrane region" description="Helical" evidence="1">
    <location>
        <begin position="294"/>
        <end position="312"/>
    </location>
</feature>
<evidence type="ECO:0000313" key="3">
    <source>
        <dbReference type="Proteomes" id="UP000563898"/>
    </source>
</evidence>
<keyword evidence="2" id="KW-0645">Protease</keyword>
<sequence>MTNSLVPPPGWYPYGAASTTAHWDGMGWTGESAPDSSVSSPPAWHRRPWRFLTHQWFWWIVAGMVVAVGFGIIGNSGSGHWWVWPAAIGVVLVMTGIVTLVAPHLRFTELNRLPLTIVVGVVSGAVALGVATAIEGLLEPHLHLPFAVDLWLSGPIEETCKIAVPLILLIFARSVFGDPRRGVLMVLISGSVFGIGEAIQYMGGGNGTNSHLLQAVTRPLTEIGHPLWASIAAAAIWLAAHRSGRVITKVGFLGWLTAALLHSVHDGIGSFGQHGSKNTVTDQDFTLTDVVQEGVILNVFSILVAVVSYLILRHVLRELVPPTAIATNAPRWRPRLVQWGVPEARVAPVESAAAGSGFEGHR</sequence>
<name>A0A846WHE8_9ACTN</name>
<feature type="transmembrane region" description="Helical" evidence="1">
    <location>
        <begin position="56"/>
        <end position="75"/>
    </location>
</feature>
<evidence type="ECO:0000256" key="1">
    <source>
        <dbReference type="SAM" id="Phobius"/>
    </source>
</evidence>
<keyword evidence="2" id="KW-0378">Hydrolase</keyword>
<keyword evidence="1" id="KW-0812">Transmembrane</keyword>
<feature type="transmembrane region" description="Helical" evidence="1">
    <location>
        <begin position="183"/>
        <end position="203"/>
    </location>
</feature>
<keyword evidence="1" id="KW-1133">Transmembrane helix</keyword>
<keyword evidence="1" id="KW-0472">Membrane</keyword>
<reference evidence="2 3" key="1">
    <citation type="submission" date="2020-04" db="EMBL/GenBank/DDBJ databases">
        <title>MicrobeNet Type strains.</title>
        <authorList>
            <person name="Nicholson A.C."/>
        </authorList>
    </citation>
    <scope>NUCLEOTIDE SEQUENCE [LARGE SCALE GENOMIC DNA]</scope>
    <source>
        <strain evidence="2 3">ATCC BAA-14</strain>
    </source>
</reference>
<protein>
    <submittedName>
        <fullName evidence="2">PrsW family intramembrane metalloprotease</fullName>
    </submittedName>
</protein>
<organism evidence="2 3">
    <name type="scientific">Gordonia polyisoprenivorans</name>
    <dbReference type="NCBI Taxonomy" id="84595"/>
    <lineage>
        <taxon>Bacteria</taxon>
        <taxon>Bacillati</taxon>
        <taxon>Actinomycetota</taxon>
        <taxon>Actinomycetes</taxon>
        <taxon>Mycobacteriales</taxon>
        <taxon>Gordoniaceae</taxon>
        <taxon>Gordonia</taxon>
    </lineage>
</organism>
<comment type="caution">
    <text evidence="2">The sequence shown here is derived from an EMBL/GenBank/DDBJ whole genome shotgun (WGS) entry which is preliminary data.</text>
</comment>
<dbReference type="GO" id="GO:0006508">
    <property type="term" value="P:proteolysis"/>
    <property type="evidence" value="ECO:0007669"/>
    <property type="project" value="UniProtKB-KW"/>
</dbReference>
<dbReference type="Pfam" id="PF13367">
    <property type="entry name" value="PrsW-protease"/>
    <property type="match status" value="1"/>
</dbReference>
<dbReference type="AlphaFoldDB" id="A0A846WHE8"/>
<evidence type="ECO:0000313" key="2">
    <source>
        <dbReference type="EMBL" id="NKY00397.1"/>
    </source>
</evidence>
<keyword evidence="2" id="KW-0482">Metalloprotease</keyword>
<dbReference type="Proteomes" id="UP000563898">
    <property type="component" value="Unassembled WGS sequence"/>
</dbReference>
<feature type="transmembrane region" description="Helical" evidence="1">
    <location>
        <begin position="223"/>
        <end position="240"/>
    </location>
</feature>
<proteinExistence type="predicted"/>